<name>A0A6S6SV24_9BACT</name>
<gene>
    <name evidence="1" type="ORF">HELGO_WM44573</name>
</gene>
<accession>A0A6S6SV24</accession>
<organism evidence="1">
    <name type="scientific">uncultured Sulfurovum sp</name>
    <dbReference type="NCBI Taxonomy" id="269237"/>
    <lineage>
        <taxon>Bacteria</taxon>
        <taxon>Pseudomonadati</taxon>
        <taxon>Campylobacterota</taxon>
        <taxon>Epsilonproteobacteria</taxon>
        <taxon>Campylobacterales</taxon>
        <taxon>Sulfurovaceae</taxon>
        <taxon>Sulfurovum</taxon>
        <taxon>environmental samples</taxon>
    </lineage>
</organism>
<sequence length="60" mass="6662">MVKKPNYLTLLGGVFGNEIEWIISAIERAVSLYRDFELDVVVVNYGSISDEVLALVESSV</sequence>
<dbReference type="AlphaFoldDB" id="A0A6S6SV24"/>
<evidence type="ECO:0000313" key="1">
    <source>
        <dbReference type="EMBL" id="CAA6814440.1"/>
    </source>
</evidence>
<proteinExistence type="predicted"/>
<reference evidence="1" key="1">
    <citation type="submission" date="2020-01" db="EMBL/GenBank/DDBJ databases">
        <authorList>
            <person name="Meier V. D."/>
            <person name="Meier V D."/>
        </authorList>
    </citation>
    <scope>NUCLEOTIDE SEQUENCE</scope>
    <source>
        <strain evidence="1">HLG_WM_MAG_03</strain>
    </source>
</reference>
<protein>
    <submittedName>
        <fullName evidence="1">Uncharacterized protein</fullName>
    </submittedName>
</protein>
<dbReference type="EMBL" id="CACVAR010000239">
    <property type="protein sequence ID" value="CAA6814440.1"/>
    <property type="molecule type" value="Genomic_DNA"/>
</dbReference>